<keyword evidence="6 9" id="KW-1133">Transmembrane helix</keyword>
<keyword evidence="3" id="KW-0813">Transport</keyword>
<comment type="similarity">
    <text evidence="2">Belongs to the autoinducer-2 exporter (AI-2E) (TC 2.A.86) family.</text>
</comment>
<protein>
    <submittedName>
        <fullName evidence="10">AI-2E family transporter</fullName>
    </submittedName>
</protein>
<comment type="subcellular location">
    <subcellularLocation>
        <location evidence="1">Cell membrane</location>
        <topology evidence="1">Multi-pass membrane protein</topology>
    </subcellularLocation>
</comment>
<dbReference type="EMBL" id="PDEQ01000002">
    <property type="protein sequence ID" value="PEN14679.1"/>
    <property type="molecule type" value="Genomic_DNA"/>
</dbReference>
<keyword evidence="5 9" id="KW-0812">Transmembrane</keyword>
<evidence type="ECO:0000256" key="2">
    <source>
        <dbReference type="ARBA" id="ARBA00009773"/>
    </source>
</evidence>
<dbReference type="Proteomes" id="UP000220102">
    <property type="component" value="Unassembled WGS sequence"/>
</dbReference>
<accession>A0A2A8D138</accession>
<feature type="transmembrane region" description="Helical" evidence="9">
    <location>
        <begin position="303"/>
        <end position="325"/>
    </location>
</feature>
<organism evidence="10 11">
    <name type="scientific">Longibacter salinarum</name>
    <dbReference type="NCBI Taxonomy" id="1850348"/>
    <lineage>
        <taxon>Bacteria</taxon>
        <taxon>Pseudomonadati</taxon>
        <taxon>Rhodothermota</taxon>
        <taxon>Rhodothermia</taxon>
        <taxon>Rhodothermales</taxon>
        <taxon>Salisaetaceae</taxon>
        <taxon>Longibacter</taxon>
    </lineage>
</organism>
<evidence type="ECO:0000256" key="3">
    <source>
        <dbReference type="ARBA" id="ARBA00022448"/>
    </source>
</evidence>
<reference evidence="10 11" key="1">
    <citation type="submission" date="2017-10" db="EMBL/GenBank/DDBJ databases">
        <title>Draft genome of Longibacter Salinarum.</title>
        <authorList>
            <person name="Goh K.M."/>
            <person name="Shamsir M.S."/>
            <person name="Lim S.W."/>
        </authorList>
    </citation>
    <scope>NUCLEOTIDE SEQUENCE [LARGE SCALE GENOMIC DNA]</scope>
    <source>
        <strain evidence="10 11">KCTC 52045</strain>
    </source>
</reference>
<feature type="transmembrane region" description="Helical" evidence="9">
    <location>
        <begin position="126"/>
        <end position="151"/>
    </location>
</feature>
<evidence type="ECO:0000256" key="1">
    <source>
        <dbReference type="ARBA" id="ARBA00004651"/>
    </source>
</evidence>
<dbReference type="GO" id="GO:0005886">
    <property type="term" value="C:plasma membrane"/>
    <property type="evidence" value="ECO:0007669"/>
    <property type="project" value="UniProtKB-SubCell"/>
</dbReference>
<keyword evidence="7 9" id="KW-0472">Membrane</keyword>
<evidence type="ECO:0000256" key="5">
    <source>
        <dbReference type="ARBA" id="ARBA00022692"/>
    </source>
</evidence>
<feature type="region of interest" description="Disordered" evidence="8">
    <location>
        <begin position="1"/>
        <end position="63"/>
    </location>
</feature>
<keyword evidence="11" id="KW-1185">Reference proteome</keyword>
<feature type="transmembrane region" description="Helical" evidence="9">
    <location>
        <begin position="97"/>
        <end position="114"/>
    </location>
</feature>
<gene>
    <name evidence="10" type="ORF">CRI94_05580</name>
</gene>
<feature type="transmembrane region" description="Helical" evidence="9">
    <location>
        <begin position="374"/>
        <end position="395"/>
    </location>
</feature>
<feature type="transmembrane region" description="Helical" evidence="9">
    <location>
        <begin position="217"/>
        <end position="239"/>
    </location>
</feature>
<evidence type="ECO:0000256" key="6">
    <source>
        <dbReference type="ARBA" id="ARBA00022989"/>
    </source>
</evidence>
<feature type="transmembrane region" description="Helical" evidence="9">
    <location>
        <begin position="275"/>
        <end position="297"/>
    </location>
</feature>
<dbReference type="PANTHER" id="PTHR21716:SF53">
    <property type="entry name" value="PERMEASE PERM-RELATED"/>
    <property type="match status" value="1"/>
</dbReference>
<feature type="transmembrane region" description="Helical" evidence="9">
    <location>
        <begin position="337"/>
        <end position="354"/>
    </location>
</feature>
<proteinExistence type="inferred from homology"/>
<name>A0A2A8D138_9BACT</name>
<evidence type="ECO:0000256" key="8">
    <source>
        <dbReference type="SAM" id="MobiDB-lite"/>
    </source>
</evidence>
<evidence type="ECO:0000256" key="7">
    <source>
        <dbReference type="ARBA" id="ARBA00023136"/>
    </source>
</evidence>
<keyword evidence="4" id="KW-1003">Cell membrane</keyword>
<evidence type="ECO:0000256" key="4">
    <source>
        <dbReference type="ARBA" id="ARBA00022475"/>
    </source>
</evidence>
<feature type="compositionally biased region" description="Low complexity" evidence="8">
    <location>
        <begin position="8"/>
        <end position="22"/>
    </location>
</feature>
<dbReference type="Pfam" id="PF01594">
    <property type="entry name" value="AI-2E_transport"/>
    <property type="match status" value="1"/>
</dbReference>
<dbReference type="GO" id="GO:0055085">
    <property type="term" value="P:transmembrane transport"/>
    <property type="evidence" value="ECO:0007669"/>
    <property type="project" value="TreeGrafter"/>
</dbReference>
<dbReference type="OrthoDB" id="9793390at2"/>
<dbReference type="AlphaFoldDB" id="A0A2A8D138"/>
<dbReference type="InterPro" id="IPR002549">
    <property type="entry name" value="AI-2E-like"/>
</dbReference>
<comment type="caution">
    <text evidence="10">The sequence shown here is derived from an EMBL/GenBank/DDBJ whole genome shotgun (WGS) entry which is preliminary data.</text>
</comment>
<evidence type="ECO:0000313" key="11">
    <source>
        <dbReference type="Proteomes" id="UP000220102"/>
    </source>
</evidence>
<dbReference type="PANTHER" id="PTHR21716">
    <property type="entry name" value="TRANSMEMBRANE PROTEIN"/>
    <property type="match status" value="1"/>
</dbReference>
<sequence length="421" mass="44933">MRTGGSGASASSSESPQFPSAPRQDPEPSGGAGPKRRRSIAHSPLGSDPKVVASTPAPSGGRDDRSIFTADRIIRFILGAAALGAAGWVLWYFMGLVVYLVVGGIFAYLLRPVVDRLQGLGLGRVPAILITFVLLFLVASVLVTSIVPFVATQLRDISQLVSVEAATDVADYIETRVREVVPIEEGVLVKNIRQIANALVSADLVEGDRVAETVTSVVSVFTNILYAVIIIPFITFFLLKDGVQIRRSMLQLVPNRYFEVTLAILAKVEANIGRYFRALLVQCTSIAIIASSLLWLVGLESPIAIGIFTGLANTIPYFGPFLGFLGGSLVGIAQTGTFSLVPGVAIAMGLTQLADNVLLQPIIFSRAAQAHPLIILFVVLIGAQLGGIVGMLIAIPLATTIRVMAEQVIWSIRNYRILRST</sequence>
<evidence type="ECO:0000313" key="10">
    <source>
        <dbReference type="EMBL" id="PEN14679.1"/>
    </source>
</evidence>
<evidence type="ECO:0000256" key="9">
    <source>
        <dbReference type="SAM" id="Phobius"/>
    </source>
</evidence>